<feature type="domain" description="Leucine-binding protein" evidence="5">
    <location>
        <begin position="44"/>
        <end position="375"/>
    </location>
</feature>
<accession>A0ABU0F9V1</accession>
<dbReference type="InterPro" id="IPR051010">
    <property type="entry name" value="BCAA_transport"/>
</dbReference>
<dbReference type="Pfam" id="PF13458">
    <property type="entry name" value="Peripla_BP_6"/>
    <property type="match status" value="1"/>
</dbReference>
<keyword evidence="3" id="KW-0029">Amino-acid transport</keyword>
<evidence type="ECO:0000256" key="3">
    <source>
        <dbReference type="ARBA" id="ARBA00022970"/>
    </source>
</evidence>
<dbReference type="Proteomes" id="UP001237448">
    <property type="component" value="Unassembled WGS sequence"/>
</dbReference>
<feature type="signal peptide" evidence="4">
    <location>
        <begin position="1"/>
        <end position="24"/>
    </location>
</feature>
<comment type="caution">
    <text evidence="6">The sequence shown here is derived from an EMBL/GenBank/DDBJ whole genome shotgun (WGS) entry which is preliminary data.</text>
</comment>
<dbReference type="SUPFAM" id="SSF53822">
    <property type="entry name" value="Periplasmic binding protein-like I"/>
    <property type="match status" value="1"/>
</dbReference>
<feature type="chain" id="PRO_5045290922" evidence="4">
    <location>
        <begin position="25"/>
        <end position="412"/>
    </location>
</feature>
<evidence type="ECO:0000313" key="7">
    <source>
        <dbReference type="Proteomes" id="UP001237448"/>
    </source>
</evidence>
<dbReference type="EMBL" id="JAUSVK010000001">
    <property type="protein sequence ID" value="MDQ0391393.1"/>
    <property type="molecule type" value="Genomic_DNA"/>
</dbReference>
<dbReference type="Gene3D" id="3.40.50.2300">
    <property type="match status" value="2"/>
</dbReference>
<evidence type="ECO:0000256" key="1">
    <source>
        <dbReference type="ARBA" id="ARBA00010062"/>
    </source>
</evidence>
<comment type="similarity">
    <text evidence="1">Belongs to the leucine-binding protein family.</text>
</comment>
<sequence>MLKRIFVSAATLAAVFLAAAGSRAETLGPVTDALGVVKIAKGQPIVIGGYASQSGGDTNQGIDELRGAEVAIKDAGGKVLDFPVKLIEEDAQCTAEAGQTAATKLAGNKQILAVLGPSCSSGARAGAPILWKLGVPSVGIGATAPALTAADRPEGFQGFLRVVPNDLKSAAFTADYVWDKLGLKSAATIHDGSPYTEQLVRAFEKDFIAKGGTVLASEAVSPTDTDLRPVLTRIATKKPALIFTPVFTSTIGFLMRQKDEVPGLSDTKVIGGEGVFSANVIEAVGPKIVGFNIVGPSTDLFSPRFPAFVKTFTADYGEAPIGGFSAYGYDAALLTMTAIKAVAQTDADGNLYVGRKALYDAMMASKDLPGLTGTLSCDAHGDCAAATYAIWEFTSDDTASFAPGTNPKRIYP</sequence>
<evidence type="ECO:0000259" key="5">
    <source>
        <dbReference type="Pfam" id="PF13458"/>
    </source>
</evidence>
<organism evidence="6 7">
    <name type="scientific">Labrys monachus</name>
    <dbReference type="NCBI Taxonomy" id="217067"/>
    <lineage>
        <taxon>Bacteria</taxon>
        <taxon>Pseudomonadati</taxon>
        <taxon>Pseudomonadota</taxon>
        <taxon>Alphaproteobacteria</taxon>
        <taxon>Hyphomicrobiales</taxon>
        <taxon>Xanthobacteraceae</taxon>
        <taxon>Labrys</taxon>
    </lineage>
</organism>
<protein>
    <submittedName>
        <fullName evidence="6">Branched-chain amino acid transport system substrate-binding protein</fullName>
    </submittedName>
</protein>
<keyword evidence="3" id="KW-0813">Transport</keyword>
<reference evidence="6 7" key="1">
    <citation type="submission" date="2023-07" db="EMBL/GenBank/DDBJ databases">
        <title>Genomic Encyclopedia of Type Strains, Phase IV (KMG-IV): sequencing the most valuable type-strain genomes for metagenomic binning, comparative biology and taxonomic classification.</title>
        <authorList>
            <person name="Goeker M."/>
        </authorList>
    </citation>
    <scope>NUCLEOTIDE SEQUENCE [LARGE SCALE GENOMIC DNA]</scope>
    <source>
        <strain evidence="6 7">DSM 5896</strain>
    </source>
</reference>
<evidence type="ECO:0000256" key="4">
    <source>
        <dbReference type="SAM" id="SignalP"/>
    </source>
</evidence>
<proteinExistence type="inferred from homology"/>
<gene>
    <name evidence="6" type="ORF">J3R73_001185</name>
</gene>
<dbReference type="InterPro" id="IPR028082">
    <property type="entry name" value="Peripla_BP_I"/>
</dbReference>
<dbReference type="CDD" id="cd06342">
    <property type="entry name" value="PBP1_ABC_LIVBP-like"/>
    <property type="match status" value="1"/>
</dbReference>
<dbReference type="InterPro" id="IPR028081">
    <property type="entry name" value="Leu-bd"/>
</dbReference>
<name>A0ABU0F9V1_9HYPH</name>
<dbReference type="RefSeq" id="WP_307423631.1">
    <property type="nucleotide sequence ID" value="NZ_JAUSVK010000001.1"/>
</dbReference>
<keyword evidence="2 4" id="KW-0732">Signal</keyword>
<keyword evidence="7" id="KW-1185">Reference proteome</keyword>
<evidence type="ECO:0000256" key="2">
    <source>
        <dbReference type="ARBA" id="ARBA00022729"/>
    </source>
</evidence>
<dbReference type="PANTHER" id="PTHR30483:SF6">
    <property type="entry name" value="PERIPLASMIC BINDING PROTEIN OF ABC TRANSPORTER FOR NATURAL AMINO ACIDS"/>
    <property type="match status" value="1"/>
</dbReference>
<evidence type="ECO:0000313" key="6">
    <source>
        <dbReference type="EMBL" id="MDQ0391393.1"/>
    </source>
</evidence>
<dbReference type="PANTHER" id="PTHR30483">
    <property type="entry name" value="LEUCINE-SPECIFIC-BINDING PROTEIN"/>
    <property type="match status" value="1"/>
</dbReference>